<evidence type="ECO:0000256" key="7">
    <source>
        <dbReference type="ARBA" id="ARBA00023295"/>
    </source>
</evidence>
<evidence type="ECO:0000256" key="2">
    <source>
        <dbReference type="ARBA" id="ARBA00009792"/>
    </source>
</evidence>
<dbReference type="SMART" id="SM00872">
    <property type="entry name" value="Alpha-mann_mid"/>
    <property type="match status" value="1"/>
</dbReference>
<keyword evidence="6" id="KW-0862">Zinc</keyword>
<dbReference type="Proteomes" id="UP000708208">
    <property type="component" value="Unassembled WGS sequence"/>
</dbReference>
<dbReference type="InterPro" id="IPR011682">
    <property type="entry name" value="Glyco_hydro_38_C"/>
</dbReference>
<evidence type="ECO:0000256" key="3">
    <source>
        <dbReference type="ARBA" id="ARBA00011748"/>
    </source>
</evidence>
<evidence type="ECO:0000256" key="12">
    <source>
        <dbReference type="SAM" id="Phobius"/>
    </source>
</evidence>
<evidence type="ECO:0000256" key="5">
    <source>
        <dbReference type="ARBA" id="ARBA00022801"/>
    </source>
</evidence>
<dbReference type="InterPro" id="IPR050843">
    <property type="entry name" value="Glycosyl_Hydrlase_38"/>
</dbReference>
<evidence type="ECO:0000313" key="14">
    <source>
        <dbReference type="EMBL" id="CAG7824959.1"/>
    </source>
</evidence>
<dbReference type="EC" id="3.2.1.114" evidence="9"/>
<proteinExistence type="inferred from homology"/>
<dbReference type="GO" id="GO:0046872">
    <property type="term" value="F:metal ion binding"/>
    <property type="evidence" value="ECO:0007669"/>
    <property type="project" value="UniProtKB-KW"/>
</dbReference>
<protein>
    <recommendedName>
        <fullName evidence="9">mannosyl-oligosaccharide 1,3-1,6-alpha-mannosidase</fullName>
        <ecNumber evidence="9">3.2.1.114</ecNumber>
    </recommendedName>
    <alternativeName>
        <fullName evidence="10">Mannosyl-oligosaccharide 1,3-1,6-alpha-mannosidase</fullName>
    </alternativeName>
</protein>
<keyword evidence="15" id="KW-1185">Reference proteome</keyword>
<organism evidence="14 15">
    <name type="scientific">Allacma fusca</name>
    <dbReference type="NCBI Taxonomy" id="39272"/>
    <lineage>
        <taxon>Eukaryota</taxon>
        <taxon>Metazoa</taxon>
        <taxon>Ecdysozoa</taxon>
        <taxon>Arthropoda</taxon>
        <taxon>Hexapoda</taxon>
        <taxon>Collembola</taxon>
        <taxon>Symphypleona</taxon>
        <taxon>Sminthuridae</taxon>
        <taxon>Allacma</taxon>
    </lineage>
</organism>
<evidence type="ECO:0000313" key="15">
    <source>
        <dbReference type="Proteomes" id="UP000708208"/>
    </source>
</evidence>
<evidence type="ECO:0000256" key="11">
    <source>
        <dbReference type="ARBA" id="ARBA00093232"/>
    </source>
</evidence>
<keyword evidence="7" id="KW-0326">Glycosidase</keyword>
<evidence type="ECO:0000256" key="1">
    <source>
        <dbReference type="ARBA" id="ARBA00001947"/>
    </source>
</evidence>
<dbReference type="Pfam" id="PF09261">
    <property type="entry name" value="Alpha-mann_mid"/>
    <property type="match status" value="1"/>
</dbReference>
<feature type="transmembrane region" description="Helical" evidence="12">
    <location>
        <begin position="15"/>
        <end position="35"/>
    </location>
</feature>
<dbReference type="InterPro" id="IPR015341">
    <property type="entry name" value="Glyco_hydro_38_cen"/>
</dbReference>
<evidence type="ECO:0000256" key="6">
    <source>
        <dbReference type="ARBA" id="ARBA00022833"/>
    </source>
</evidence>
<feature type="domain" description="Glycoside hydrolase family 38 central" evidence="13">
    <location>
        <begin position="492"/>
        <end position="580"/>
    </location>
</feature>
<keyword evidence="5" id="KW-0378">Hydrolase</keyword>
<accession>A0A8J2LKU2</accession>
<dbReference type="OrthoDB" id="10261055at2759"/>
<keyword evidence="12" id="KW-1133">Transmembrane helix</keyword>
<name>A0A8J2LKU2_9HEXA</name>
<comment type="caution">
    <text evidence="14">The sequence shown here is derived from an EMBL/GenBank/DDBJ whole genome shotgun (WGS) entry which is preliminary data.</text>
</comment>
<dbReference type="GO" id="GO:0004572">
    <property type="term" value="F:mannosyl-oligosaccharide 1,3-1,6-alpha-mannosidase activity"/>
    <property type="evidence" value="ECO:0007669"/>
    <property type="project" value="UniProtKB-EC"/>
</dbReference>
<evidence type="ECO:0000256" key="10">
    <source>
        <dbReference type="ARBA" id="ARBA00083602"/>
    </source>
</evidence>
<keyword evidence="12" id="KW-0472">Membrane</keyword>
<keyword evidence="4" id="KW-0479">Metal-binding</keyword>
<dbReference type="GO" id="GO:0000139">
    <property type="term" value="C:Golgi membrane"/>
    <property type="evidence" value="ECO:0007669"/>
    <property type="project" value="TreeGrafter"/>
</dbReference>
<evidence type="ECO:0000256" key="9">
    <source>
        <dbReference type="ARBA" id="ARBA00066412"/>
    </source>
</evidence>
<dbReference type="Pfam" id="PF01074">
    <property type="entry name" value="Glyco_hydro_38N"/>
    <property type="match status" value="1"/>
</dbReference>
<dbReference type="GO" id="GO:0006491">
    <property type="term" value="P:N-glycan processing"/>
    <property type="evidence" value="ECO:0007669"/>
    <property type="project" value="TreeGrafter"/>
</dbReference>
<dbReference type="FunFam" id="1.20.1270.50:FF:000001">
    <property type="entry name" value="Alpha-mannosidase"/>
    <property type="match status" value="1"/>
</dbReference>
<evidence type="ECO:0000259" key="13">
    <source>
        <dbReference type="SMART" id="SM00872"/>
    </source>
</evidence>
<dbReference type="Pfam" id="PF07748">
    <property type="entry name" value="Glyco_hydro_38C"/>
    <property type="match status" value="1"/>
</dbReference>
<dbReference type="PANTHER" id="PTHR11607:SF70">
    <property type="entry name" value="ALPHA-MANNOSIDASE"/>
    <property type="match status" value="1"/>
</dbReference>
<evidence type="ECO:0000256" key="4">
    <source>
        <dbReference type="ARBA" id="ARBA00022723"/>
    </source>
</evidence>
<comment type="similarity">
    <text evidence="2">Belongs to the glycosyl hydrolase 38 family.</text>
</comment>
<dbReference type="FunFam" id="3.20.110.10:FF:000007">
    <property type="entry name" value="Alpha-mannosidase"/>
    <property type="match status" value="1"/>
</dbReference>
<comment type="function">
    <text evidence="8">Catalyzes the first committed step in the biosynthesis of complex N-glycans. It controls conversion of high mannose to complex N-glycans; the final hydrolytic step in the N-glycan maturation pathway.</text>
</comment>
<dbReference type="GO" id="GO:0006013">
    <property type="term" value="P:mannose metabolic process"/>
    <property type="evidence" value="ECO:0007669"/>
    <property type="project" value="InterPro"/>
</dbReference>
<gene>
    <name evidence="14" type="ORF">AFUS01_LOCUS35090</name>
</gene>
<sequence length="1150" mass="132542">MPSKVMSVFLKPRNLRIVVFILAISTIIYALYHLYLFNSYEINPSPVVPTVDGENSLIVGSDYDIVQYNRTVVGSYPKSEISIDGGGNAIEQFDKSPVHSNTSAFPETCSVMHPFSPAIDSNVVFPTLGFEEDWIRSREYWNPTLEKRYVETKKSRDKLSLKVFVIPHSHNDPGWLKTFEGYFHSHTKNILDNAVDKLTEHRNMTFLWSEISFLSKWWNGAHPTRRQMFRKLVAERRLEIVTGGWVMTDEATVNLYSMIDQLVEGHQWVNIHLGVKPRHSWSIDPFGHGSTYPFLIRRAGFDGMVIQRIHYSWKKWFAENRAGDFEWVQRWDRDKENSIFCHNAPFDIYSIKHSCGPHPHICLNFDFRNISGEYGENYRVAVPITKGNVKSKAELLLEQYGKTASLFPHNVAMISLGDDFRFDKTQEWDQQYLNYMKLFEYINSNFELYGAEVKFGTLADYFKAVKERQSDFPSFSGDFFVYSDIFAEGRPSYWSGYYGTRPYWKKFYRETENSLRNAEILFTYAYNLARQSGRSLQLQLYTQEYGKLITARQSLALFAHHDATTGTSKVNTMDDYGLKLMRATQISQDIQMAATNTILFGRSNATSITTDYELSAFGDLPRKIPLKFTRGSDSKEIIQNVVLFNSLSWKRAQYVKVVVTTPYVQVIGPDGKMMISQLNPILDMSESLSVYLSSDIFELSFLAELPPLSIVTYKVKRTKLRSKHASIRSVVYCRNCSSPGNIFEIHRIQEGDIQLNNDRLQLLFDRQSGLLQRVTKSEEKLTIRTKLTFGGYSSIDFRSGAYLLMPDTRTEQKIPFPGLNSKVFIISGPIASELSVFHAPISLCTRIMQMGGPDLEEGIFVENKVDLGRHNAEVYMRIQTDLDTKGRSNKNDEYQPTFYTDQNGLGMEKRTKVGRIKIEGNYFPVNTMTFIQDEEKQVRLSVLVDRSHGFSSFEYGRLETLIERRTAYDDARGMGEGVTDNRPTVSNYVLLLERVHIEEKTNDYRNSLPTLRAQHFSHELIYQPSMFVYEQLIEAFKSLTVRNLFTQELPCDSHIINFRTISRINENLDLQFPTPKSLLILQKFAFNCKETERASCGSNFFYPDTFINYLRVSSLRKTDLTGVKHGKNFSQLHDIPAEPFDITGVQVIFT</sequence>
<dbReference type="PANTHER" id="PTHR11607">
    <property type="entry name" value="ALPHA-MANNOSIDASE"/>
    <property type="match status" value="1"/>
</dbReference>
<dbReference type="EMBL" id="CAJVCH010534552">
    <property type="protein sequence ID" value="CAG7824959.1"/>
    <property type="molecule type" value="Genomic_DNA"/>
</dbReference>
<comment type="cofactor">
    <cofactor evidence="1">
        <name>Zn(2+)</name>
        <dbReference type="ChEBI" id="CHEBI:29105"/>
    </cofactor>
</comment>
<keyword evidence="12" id="KW-0812">Transmembrane</keyword>
<comment type="catalytic activity">
    <reaction evidence="11">
        <text>N(4)-{beta-D-GlcNAc-(1-&gt;2)-alpha-D-Man-(1-&gt;3)-[alpha-D-Man-(1-&gt;3)-[alpha-D-Man-(1-&gt;6)]-alpha-D-Man-(1-&gt;6)]-beta-D-Man-(1-&gt;4)-beta-D-GlcNAc-(1-&gt;4)-beta-D-GlcNAc}-L-asparaginyl-[protein] + 2 H2O = 2 alpha-D-mannopyranose + an N(4)-{beta-D-GlcNAc-(1-&gt;2)-alpha-D-Man-(1-&gt;3)-[alpha-D-Man-(1-&gt;6)]-beta-D-Man-(1-&gt;4)-beta-D-GlcNAc-(1-&gt;4)-beta-D-GlcNAc}-L-asparaginyl-[protein]</text>
        <dbReference type="Rhea" id="RHEA:56052"/>
        <dbReference type="Rhea" id="RHEA-COMP:14368"/>
        <dbReference type="Rhea" id="RHEA-COMP:14369"/>
        <dbReference type="ChEBI" id="CHEBI:15377"/>
        <dbReference type="ChEBI" id="CHEBI:28729"/>
        <dbReference type="ChEBI" id="CHEBI:60615"/>
        <dbReference type="ChEBI" id="CHEBI:60625"/>
        <dbReference type="EC" id="3.2.1.114"/>
    </reaction>
</comment>
<reference evidence="14" key="1">
    <citation type="submission" date="2021-06" db="EMBL/GenBank/DDBJ databases">
        <authorList>
            <person name="Hodson N. C."/>
            <person name="Mongue J. A."/>
            <person name="Jaron S. K."/>
        </authorList>
    </citation>
    <scope>NUCLEOTIDE SEQUENCE</scope>
</reference>
<comment type="subunit">
    <text evidence="3">Homodimer; disulfide-linked.</text>
</comment>
<evidence type="ECO:0000256" key="8">
    <source>
        <dbReference type="ARBA" id="ARBA00059516"/>
    </source>
</evidence>
<dbReference type="AlphaFoldDB" id="A0A8J2LKU2"/>
<dbReference type="InterPro" id="IPR000602">
    <property type="entry name" value="Glyco_hydro_38_N"/>
</dbReference>